<dbReference type="InterPro" id="IPR008271">
    <property type="entry name" value="Ser/Thr_kinase_AS"/>
</dbReference>
<feature type="domain" description="Protein kinase" evidence="2">
    <location>
        <begin position="134"/>
        <end position="465"/>
    </location>
</feature>
<dbReference type="AlphaFoldDB" id="A0A0E9N9Z6"/>
<keyword evidence="4" id="KW-1185">Reference proteome</keyword>
<evidence type="ECO:0000313" key="4">
    <source>
        <dbReference type="Proteomes" id="UP000033140"/>
    </source>
</evidence>
<gene>
    <name evidence="3" type="ORF">G7K_0935-t1</name>
</gene>
<dbReference type="PROSITE" id="PS50011">
    <property type="entry name" value="PROTEIN_KINASE_DOM"/>
    <property type="match status" value="1"/>
</dbReference>
<dbReference type="CDD" id="cd00180">
    <property type="entry name" value="PKc"/>
    <property type="match status" value="1"/>
</dbReference>
<dbReference type="STRING" id="698492.A0A0E9N9Z6"/>
<dbReference type="PROSITE" id="PS00108">
    <property type="entry name" value="PROTEIN_KINASE_ST"/>
    <property type="match status" value="1"/>
</dbReference>
<comment type="caution">
    <text evidence="3">The sequence shown here is derived from an EMBL/GenBank/DDBJ whole genome shotgun (WGS) entry which is preliminary data.</text>
</comment>
<feature type="compositionally biased region" description="Low complexity" evidence="1">
    <location>
        <begin position="1"/>
        <end position="17"/>
    </location>
</feature>
<evidence type="ECO:0000313" key="3">
    <source>
        <dbReference type="EMBL" id="GAO46712.1"/>
    </source>
</evidence>
<reference evidence="3 4" key="1">
    <citation type="journal article" date="2011" name="J. Gen. Appl. Microbiol.">
        <title>Draft genome sequencing of the enigmatic yeast Saitoella complicata.</title>
        <authorList>
            <person name="Nishida H."/>
            <person name="Hamamoto M."/>
            <person name="Sugiyama J."/>
        </authorList>
    </citation>
    <scope>NUCLEOTIDE SEQUENCE [LARGE SCALE GENOMIC DNA]</scope>
    <source>
        <strain evidence="3 4">NRRL Y-17804</strain>
    </source>
</reference>
<dbReference type="GO" id="GO:0004674">
    <property type="term" value="F:protein serine/threonine kinase activity"/>
    <property type="evidence" value="ECO:0007669"/>
    <property type="project" value="TreeGrafter"/>
</dbReference>
<dbReference type="GO" id="GO:0005524">
    <property type="term" value="F:ATP binding"/>
    <property type="evidence" value="ECO:0007669"/>
    <property type="project" value="InterPro"/>
</dbReference>
<dbReference type="SMART" id="SM00220">
    <property type="entry name" value="S_TKc"/>
    <property type="match status" value="1"/>
</dbReference>
<sequence length="467" mass="52368">MTPVNNTTPTTAATANTGKLSTKMNILRRLGITVARTTKGGNAPTTTTCTGSAANGLFSKTSGTPPTSVSTCSDKGSTVKAETPKALRKRCEKKVEDMMKEFDCRKLLKHPETYGDLKADLTDALAHPILSSDLEVLDIVATGGTAFVCAAIPQSNDSASPWESEDLVALKFTSKRSKHSWAEIEIMEDLKKRTEAEFLAVMNFSFETEQYHIMVSPYMHLDLSVLTTTKTEIWFNEVNFKVTLAVCREIFKGIANGLSELHKAGYAHGDLKPENVLLSLSHVPTAVGTTPKLIPRVSDFGHSRFSGEPTGPKWWYYGTCFIAAPEFWSTYTKDPENPKRTRLTKSANPTHHHLFPADVWAFGCMLRDMFGLERFESPEKAKNRKVKKGCFWYNEEFRKFAMEIMAKYKMDICTSRKIAEVYDHKRARVCMDFMGEELDDLLRGCLYMNPAKRITVQQVLKSAFLKD</sequence>
<evidence type="ECO:0000259" key="2">
    <source>
        <dbReference type="PROSITE" id="PS50011"/>
    </source>
</evidence>
<dbReference type="PANTHER" id="PTHR44167">
    <property type="entry name" value="OVARIAN-SPECIFIC SERINE/THREONINE-PROTEIN KINASE LOK-RELATED"/>
    <property type="match status" value="1"/>
</dbReference>
<reference evidence="3 4" key="3">
    <citation type="journal article" date="2015" name="Genome Announc.">
        <title>Draft Genome Sequence of the Archiascomycetous Yeast Saitoella complicata.</title>
        <authorList>
            <person name="Yamauchi K."/>
            <person name="Kondo S."/>
            <person name="Hamamoto M."/>
            <person name="Takahashi Y."/>
            <person name="Ogura Y."/>
            <person name="Hayashi T."/>
            <person name="Nishida H."/>
        </authorList>
    </citation>
    <scope>NUCLEOTIDE SEQUENCE [LARGE SCALE GENOMIC DNA]</scope>
    <source>
        <strain evidence="3 4">NRRL Y-17804</strain>
    </source>
</reference>
<accession>A0A0E9N9Z6</accession>
<protein>
    <recommendedName>
        <fullName evidence="2">Protein kinase domain-containing protein</fullName>
    </recommendedName>
</protein>
<dbReference type="InterPro" id="IPR000719">
    <property type="entry name" value="Prot_kinase_dom"/>
</dbReference>
<name>A0A0E9N9Z6_SAICN</name>
<evidence type="ECO:0000256" key="1">
    <source>
        <dbReference type="SAM" id="MobiDB-lite"/>
    </source>
</evidence>
<organism evidence="3 4">
    <name type="scientific">Saitoella complicata (strain BCRC 22490 / CBS 7301 / JCM 7358 / NBRC 10748 / NRRL Y-17804)</name>
    <dbReference type="NCBI Taxonomy" id="698492"/>
    <lineage>
        <taxon>Eukaryota</taxon>
        <taxon>Fungi</taxon>
        <taxon>Dikarya</taxon>
        <taxon>Ascomycota</taxon>
        <taxon>Taphrinomycotina</taxon>
        <taxon>Taphrinomycotina incertae sedis</taxon>
        <taxon>Saitoella</taxon>
    </lineage>
</organism>
<reference evidence="3 4" key="2">
    <citation type="journal article" date="2014" name="J. Gen. Appl. Microbiol.">
        <title>The early diverging ascomycetous budding yeast Saitoella complicata has three histone deacetylases belonging to the Clr6, Hos2, and Rpd3 lineages.</title>
        <authorList>
            <person name="Nishida H."/>
            <person name="Matsumoto T."/>
            <person name="Kondo S."/>
            <person name="Hamamoto M."/>
            <person name="Yoshikawa H."/>
        </authorList>
    </citation>
    <scope>NUCLEOTIDE SEQUENCE [LARGE SCALE GENOMIC DNA]</scope>
    <source>
        <strain evidence="3 4">NRRL Y-17804</strain>
    </source>
</reference>
<feature type="region of interest" description="Disordered" evidence="1">
    <location>
        <begin position="1"/>
        <end position="20"/>
    </location>
</feature>
<dbReference type="OMA" id="DSHAMSA"/>
<proteinExistence type="predicted"/>
<dbReference type="PANTHER" id="PTHR44167:SF30">
    <property type="entry name" value="PHOSPHORYLASE KINASE"/>
    <property type="match status" value="1"/>
</dbReference>
<dbReference type="Gene3D" id="1.10.510.10">
    <property type="entry name" value="Transferase(Phosphotransferase) domain 1"/>
    <property type="match status" value="1"/>
</dbReference>
<dbReference type="SUPFAM" id="SSF56112">
    <property type="entry name" value="Protein kinase-like (PK-like)"/>
    <property type="match status" value="1"/>
</dbReference>
<dbReference type="Proteomes" id="UP000033140">
    <property type="component" value="Unassembled WGS sequence"/>
</dbReference>
<dbReference type="EMBL" id="BACD03000005">
    <property type="protein sequence ID" value="GAO46712.1"/>
    <property type="molecule type" value="Genomic_DNA"/>
</dbReference>
<dbReference type="GO" id="GO:0044773">
    <property type="term" value="P:mitotic DNA damage checkpoint signaling"/>
    <property type="evidence" value="ECO:0007669"/>
    <property type="project" value="TreeGrafter"/>
</dbReference>
<dbReference type="GO" id="GO:0005634">
    <property type="term" value="C:nucleus"/>
    <property type="evidence" value="ECO:0007669"/>
    <property type="project" value="TreeGrafter"/>
</dbReference>
<dbReference type="Pfam" id="PF00069">
    <property type="entry name" value="Pkinase"/>
    <property type="match status" value="1"/>
</dbReference>
<dbReference type="InterPro" id="IPR011009">
    <property type="entry name" value="Kinase-like_dom_sf"/>
</dbReference>